<keyword evidence="10" id="KW-1185">Reference proteome</keyword>
<dbReference type="PANTHER" id="PTHR23168">
    <property type="entry name" value="MITOTIC SPINDLE ASSEMBLY CHECKPOINT PROTEIN MAD1 MITOTIC ARREST DEFICIENT-LIKE PROTEIN 1"/>
    <property type="match status" value="1"/>
</dbReference>
<dbReference type="AlphaFoldDB" id="A0AA36H9X7"/>
<keyword evidence="7" id="KW-0175">Coiled coil</keyword>
<accession>A0AA36H9X7</accession>
<evidence type="ECO:0000256" key="6">
    <source>
        <dbReference type="ARBA" id="ARBA00023306"/>
    </source>
</evidence>
<evidence type="ECO:0000256" key="4">
    <source>
        <dbReference type="ARBA" id="ARBA00022776"/>
    </source>
</evidence>
<dbReference type="EMBL" id="CATQJL010000316">
    <property type="protein sequence ID" value="CAJ0606372.1"/>
    <property type="molecule type" value="Genomic_DNA"/>
</dbReference>
<feature type="coiled-coil region" evidence="7">
    <location>
        <begin position="93"/>
        <end position="171"/>
    </location>
</feature>
<protein>
    <recommendedName>
        <fullName evidence="11">Spindle assembly checkpoint component MAD1</fullName>
    </recommendedName>
</protein>
<dbReference type="GO" id="GO:0005635">
    <property type="term" value="C:nuclear envelope"/>
    <property type="evidence" value="ECO:0007669"/>
    <property type="project" value="TreeGrafter"/>
</dbReference>
<proteinExistence type="inferred from homology"/>
<dbReference type="InterPro" id="IPR008672">
    <property type="entry name" value="Mad1"/>
</dbReference>
<dbReference type="GO" id="GO:0072686">
    <property type="term" value="C:mitotic spindle"/>
    <property type="evidence" value="ECO:0007669"/>
    <property type="project" value="TreeGrafter"/>
</dbReference>
<evidence type="ECO:0000256" key="5">
    <source>
        <dbReference type="ARBA" id="ARBA00023242"/>
    </source>
</evidence>
<evidence type="ECO:0000313" key="9">
    <source>
        <dbReference type="EMBL" id="CAJ0606372.1"/>
    </source>
</evidence>
<evidence type="ECO:0000256" key="8">
    <source>
        <dbReference type="SAM" id="MobiDB-lite"/>
    </source>
</evidence>
<evidence type="ECO:0000313" key="10">
    <source>
        <dbReference type="Proteomes" id="UP001176961"/>
    </source>
</evidence>
<reference evidence="9" key="1">
    <citation type="submission" date="2023-07" db="EMBL/GenBank/DDBJ databases">
        <authorList>
            <consortium name="CYATHOMIX"/>
        </authorList>
    </citation>
    <scope>NUCLEOTIDE SEQUENCE</scope>
    <source>
        <strain evidence="9">N/A</strain>
    </source>
</reference>
<evidence type="ECO:0000256" key="1">
    <source>
        <dbReference type="ARBA" id="ARBA00004123"/>
    </source>
</evidence>
<evidence type="ECO:0000256" key="2">
    <source>
        <dbReference type="ARBA" id="ARBA00008029"/>
    </source>
</evidence>
<evidence type="ECO:0000256" key="3">
    <source>
        <dbReference type="ARBA" id="ARBA00022618"/>
    </source>
</evidence>
<comment type="subcellular location">
    <subcellularLocation>
        <location evidence="1">Nucleus</location>
    </subcellularLocation>
</comment>
<dbReference type="GO" id="GO:0051315">
    <property type="term" value="P:attachment of mitotic spindle microtubules to kinetochore"/>
    <property type="evidence" value="ECO:0007669"/>
    <property type="project" value="TreeGrafter"/>
</dbReference>
<feature type="coiled-coil region" evidence="7">
    <location>
        <begin position="298"/>
        <end position="505"/>
    </location>
</feature>
<name>A0AA36H9X7_CYLNA</name>
<organism evidence="9 10">
    <name type="scientific">Cylicocyclus nassatus</name>
    <name type="common">Nematode worm</name>
    <dbReference type="NCBI Taxonomy" id="53992"/>
    <lineage>
        <taxon>Eukaryota</taxon>
        <taxon>Metazoa</taxon>
        <taxon>Ecdysozoa</taxon>
        <taxon>Nematoda</taxon>
        <taxon>Chromadorea</taxon>
        <taxon>Rhabditida</taxon>
        <taxon>Rhabditina</taxon>
        <taxon>Rhabditomorpha</taxon>
        <taxon>Strongyloidea</taxon>
        <taxon>Strongylidae</taxon>
        <taxon>Cylicocyclus</taxon>
    </lineage>
</organism>
<dbReference type="GO" id="GO:0051301">
    <property type="term" value="P:cell division"/>
    <property type="evidence" value="ECO:0007669"/>
    <property type="project" value="UniProtKB-KW"/>
</dbReference>
<comment type="similarity">
    <text evidence="2">Belongs to the MAD1 family.</text>
</comment>
<keyword evidence="4" id="KW-0498">Mitosis</keyword>
<evidence type="ECO:0000256" key="7">
    <source>
        <dbReference type="SAM" id="Coils"/>
    </source>
</evidence>
<dbReference type="Proteomes" id="UP001176961">
    <property type="component" value="Unassembled WGS sequence"/>
</dbReference>
<dbReference type="PANTHER" id="PTHR23168:SF0">
    <property type="entry name" value="MITOTIC SPINDLE ASSEMBLY CHECKPOINT PROTEIN MAD1"/>
    <property type="match status" value="1"/>
</dbReference>
<keyword evidence="3" id="KW-0132">Cell division</keyword>
<sequence length="687" mass="79084">MRSLITADHYIFQKIMYRGGHIDDEDDEGEVSEATIQLSRKITADFRKAFPLRGDSARKTVPVATPSLSQISKRLNFDDSFTLPSAVNTDVKMFELKEHVHLLETKLSNTEKEIERFRTAEKAMIERAEQQLLEIVDLKKELIRRNDNTLLDEAERRAVQAERSRDEWQDACARFHRYFRCAKARLEIAEKELQCRGNMTEDLKKSLDFAWTSSECRPEEINSDNVRELLDTAAHTLEDLNKISVREDVGSSIFREPSPIQSAVFDEGNQSVVSNLSESILNSTLANTSIDYEKDEKIQRLELENSQLKDRLTVYFDRAQKSMLMEEKKTSAEQKYHLLEKKMEEMLSELNSLRSACSKKIFDVMDTSTQNRAAEIMKRVQDLNDRNEVLQKELECARLAAESARSKVEVLTNEREELAQTVDNLTGLNLELEASMKREKNLAASLSQSLEKRTEELESVQREFGAARSQIQTLEGKLLESTEAVRQLEEQLKHAKGEATDAGDETQILHLRFNPLQSAVDEEQERARKRRADETFSAESSEAKRARDEQIHALEAQLKRSEREKEEALRLQADLAKKYREFSTTLTGYQIKLKDVEEGICCVNSVYDDTEKQFVFKYNSETGIVDLLDVGQDVLSQGRPWEHEMQKYIGERHSIPGFLAAVTLQLEARRNLTEEDLTNAFHTFRED</sequence>
<keyword evidence="5" id="KW-0539">Nucleus</keyword>
<keyword evidence="6" id="KW-0131">Cell cycle</keyword>
<evidence type="ECO:0008006" key="11">
    <source>
        <dbReference type="Google" id="ProtNLM"/>
    </source>
</evidence>
<gene>
    <name evidence="9" type="ORF">CYNAS_LOCUS18355</name>
</gene>
<dbReference type="Gene3D" id="3.30.457.60">
    <property type="match status" value="1"/>
</dbReference>
<comment type="caution">
    <text evidence="9">The sequence shown here is derived from an EMBL/GenBank/DDBJ whole genome shotgun (WGS) entry which is preliminary data.</text>
</comment>
<dbReference type="GO" id="GO:0007094">
    <property type="term" value="P:mitotic spindle assembly checkpoint signaling"/>
    <property type="evidence" value="ECO:0007669"/>
    <property type="project" value="InterPro"/>
</dbReference>
<feature type="region of interest" description="Disordered" evidence="8">
    <location>
        <begin position="519"/>
        <end position="549"/>
    </location>
</feature>
<dbReference type="GO" id="GO:0000776">
    <property type="term" value="C:kinetochore"/>
    <property type="evidence" value="ECO:0007669"/>
    <property type="project" value="TreeGrafter"/>
</dbReference>